<keyword evidence="11" id="KW-1185">Reference proteome</keyword>
<dbReference type="FunFam" id="3.40.50.1820:FF:000095">
    <property type="entry name" value="Triglyceride lipase-cholesterol esterase"/>
    <property type="match status" value="1"/>
</dbReference>
<dbReference type="InterPro" id="IPR006693">
    <property type="entry name" value="AB_hydrolase_lipase"/>
</dbReference>
<keyword evidence="3" id="KW-0378">Hydrolase</keyword>
<evidence type="ECO:0000256" key="6">
    <source>
        <dbReference type="ARBA" id="ARBA00023098"/>
    </source>
</evidence>
<dbReference type="GO" id="GO:0016787">
    <property type="term" value="F:hydrolase activity"/>
    <property type="evidence" value="ECO:0007669"/>
    <property type="project" value="UniProtKB-KW"/>
</dbReference>
<evidence type="ECO:0000256" key="1">
    <source>
        <dbReference type="ARBA" id="ARBA00004167"/>
    </source>
</evidence>
<comment type="caution">
    <text evidence="10">The sequence shown here is derived from an EMBL/GenBank/DDBJ whole genome shotgun (WGS) entry which is preliminary data.</text>
</comment>
<accession>A0A9W4XCH9</accession>
<evidence type="ECO:0000313" key="10">
    <source>
        <dbReference type="EMBL" id="CAI5757220.1"/>
    </source>
</evidence>
<name>A0A9W4XCH9_9ASCO</name>
<dbReference type="Pfam" id="PF04083">
    <property type="entry name" value="Abhydro_lipase"/>
    <property type="match status" value="1"/>
</dbReference>
<dbReference type="Gene3D" id="3.40.50.1820">
    <property type="entry name" value="alpha/beta hydrolase"/>
    <property type="match status" value="1"/>
</dbReference>
<dbReference type="OrthoDB" id="9974421at2759"/>
<comment type="subcellular location">
    <subcellularLocation>
        <location evidence="1">Membrane</location>
        <topology evidence="1">Single-pass membrane protein</topology>
    </subcellularLocation>
</comment>
<evidence type="ECO:0000256" key="8">
    <source>
        <dbReference type="SAM" id="Phobius"/>
    </source>
</evidence>
<keyword evidence="4" id="KW-0442">Lipid degradation</keyword>
<evidence type="ECO:0000256" key="2">
    <source>
        <dbReference type="ARBA" id="ARBA00022692"/>
    </source>
</evidence>
<evidence type="ECO:0000256" key="3">
    <source>
        <dbReference type="ARBA" id="ARBA00022801"/>
    </source>
</evidence>
<dbReference type="GO" id="GO:0016042">
    <property type="term" value="P:lipid catabolic process"/>
    <property type="evidence" value="ECO:0007669"/>
    <property type="project" value="UniProtKB-KW"/>
</dbReference>
<dbReference type="EMBL" id="CANTUO010000001">
    <property type="protein sequence ID" value="CAI5757220.1"/>
    <property type="molecule type" value="Genomic_DNA"/>
</dbReference>
<dbReference type="GO" id="GO:0016020">
    <property type="term" value="C:membrane"/>
    <property type="evidence" value="ECO:0007669"/>
    <property type="project" value="UniProtKB-SubCell"/>
</dbReference>
<gene>
    <name evidence="10" type="ORF">CANVERA_P1737</name>
</gene>
<evidence type="ECO:0000313" key="11">
    <source>
        <dbReference type="Proteomes" id="UP001152885"/>
    </source>
</evidence>
<protein>
    <recommendedName>
        <fullName evidence="9">Partial AB-hydrolase lipase domain-containing protein</fullName>
    </recommendedName>
</protein>
<keyword evidence="7 8" id="KW-0472">Membrane</keyword>
<dbReference type="SUPFAM" id="SSF53474">
    <property type="entry name" value="alpha/beta-Hydrolases"/>
    <property type="match status" value="1"/>
</dbReference>
<evidence type="ECO:0000256" key="4">
    <source>
        <dbReference type="ARBA" id="ARBA00022963"/>
    </source>
</evidence>
<feature type="transmembrane region" description="Helical" evidence="8">
    <location>
        <begin position="12"/>
        <end position="34"/>
    </location>
</feature>
<evidence type="ECO:0000256" key="5">
    <source>
        <dbReference type="ARBA" id="ARBA00022989"/>
    </source>
</evidence>
<reference evidence="10" key="1">
    <citation type="submission" date="2022-12" db="EMBL/GenBank/DDBJ databases">
        <authorList>
            <person name="Brejova B."/>
        </authorList>
    </citation>
    <scope>NUCLEOTIDE SEQUENCE</scope>
</reference>
<evidence type="ECO:0000256" key="7">
    <source>
        <dbReference type="ARBA" id="ARBA00023136"/>
    </source>
</evidence>
<dbReference type="Proteomes" id="UP001152885">
    <property type="component" value="Unassembled WGS sequence"/>
</dbReference>
<organism evidence="10 11">
    <name type="scientific">Candida verbasci</name>
    <dbReference type="NCBI Taxonomy" id="1227364"/>
    <lineage>
        <taxon>Eukaryota</taxon>
        <taxon>Fungi</taxon>
        <taxon>Dikarya</taxon>
        <taxon>Ascomycota</taxon>
        <taxon>Saccharomycotina</taxon>
        <taxon>Pichiomycetes</taxon>
        <taxon>Debaryomycetaceae</taxon>
        <taxon>Candida/Lodderomyces clade</taxon>
        <taxon>Candida</taxon>
    </lineage>
</organism>
<evidence type="ECO:0000259" key="9">
    <source>
        <dbReference type="Pfam" id="PF04083"/>
    </source>
</evidence>
<dbReference type="AlphaFoldDB" id="A0A9W4XCH9"/>
<dbReference type="PANTHER" id="PTHR11005">
    <property type="entry name" value="LYSOSOMAL ACID LIPASE-RELATED"/>
    <property type="match status" value="1"/>
</dbReference>
<proteinExistence type="predicted"/>
<keyword evidence="2 8" id="KW-0812">Transmembrane</keyword>
<keyword evidence="6" id="KW-0443">Lipid metabolism</keyword>
<keyword evidence="5 8" id="KW-1133">Transmembrane helix</keyword>
<dbReference type="InterPro" id="IPR029058">
    <property type="entry name" value="AB_hydrolase_fold"/>
</dbReference>
<sequence length="470" mass="53660">MPVHEEISIISSIFNLSIIVTKVVIFYLSILLGFKPTTKSVEAKDEISSKSKLINAKDISEIVSVSGYRIKEYVVTTNDGYLLVLHKLESKTPTNQAPPKGIVYFHHGLLTCSELWVLGSEHNKTLPYLLLDLGYEIWLGNNRGNKYSRKHLKLSASNPKFWDFSLDEFSYFDIPNSLNYIQNYYNDLQDNKIIYIGFSQGCSQLFASLSLHPQLNNQIKLFVGLSPAIIPQNLSHPIFKMIVSQTANDNSFLYSLFGRRAILSSVAFWSTILGPEIYEKIVDKSLILLFGWNGENISNPQKEIGYPHLFSNSSVKSLLHWFQIIKANRFQMFDETCSTGLTKLMNLSKKSKIIGNKTIPFPITDHLNVPMYLFYGDNDILVDIERIKSLIVDSNHAMINKLEVNLCQGYEHMDTLWGNNVYEDVFKRIIDKLDRLDGDKTLVNGKLENLLTNGNVDKQGSKLMHRFHSR</sequence>
<feature type="domain" description="Partial AB-hydrolase lipase" evidence="9">
    <location>
        <begin position="59"/>
        <end position="118"/>
    </location>
</feature>